<dbReference type="InterPro" id="IPR020626">
    <property type="entry name" value="Asp_DH_prok"/>
</dbReference>
<keyword evidence="2" id="KW-0662">Pyridine nucleotide biosynthesis</keyword>
<dbReference type="NCBIfam" id="NF009830">
    <property type="entry name" value="PRK13304.1"/>
    <property type="match status" value="1"/>
</dbReference>
<dbReference type="InterPro" id="IPR036291">
    <property type="entry name" value="NAD(P)-bd_dom_sf"/>
</dbReference>
<accession>X1N7Q8</accession>
<dbReference type="Pfam" id="PF01958">
    <property type="entry name" value="Asp_DH_C"/>
    <property type="match status" value="1"/>
</dbReference>
<keyword evidence="4" id="KW-0560">Oxidoreductase</keyword>
<sequence length="266" mass="28373">VGIIGCGTIGTQLARAIEKRFCERAELLALCDIDNDKAKRLKAAFSLNPEILSIDELINRCELVIEAASVEVSYEVAQKALQQSKDVMIMSVGGILDGYEQLFALARAKGGHIYLPSGAIAGLDAVKAASIAKINKATLITRKPPQGLAGAPYLAEKNIDLTGIKGETVIFEGRAREAIKGFPKNVNVCASLSLAGIGAEKTMVRIVTSPDYKANIHEIQLEGEFGKLVARTENLPSPENPRTSFLASLSAIATLKNILDEVKIGT</sequence>
<dbReference type="GO" id="GO:0009435">
    <property type="term" value="P:NAD+ biosynthetic process"/>
    <property type="evidence" value="ECO:0007669"/>
    <property type="project" value="InterPro"/>
</dbReference>
<evidence type="ECO:0000256" key="1">
    <source>
        <dbReference type="ARBA" id="ARBA00008331"/>
    </source>
</evidence>
<dbReference type="InterPro" id="IPR002811">
    <property type="entry name" value="Asp_DH"/>
</dbReference>
<organism evidence="8">
    <name type="scientific">marine sediment metagenome</name>
    <dbReference type="NCBI Taxonomy" id="412755"/>
    <lineage>
        <taxon>unclassified sequences</taxon>
        <taxon>metagenomes</taxon>
        <taxon>ecological metagenomes</taxon>
    </lineage>
</organism>
<reference evidence="8" key="1">
    <citation type="journal article" date="2014" name="Front. Microbiol.">
        <title>High frequency of phylogenetically diverse reductive dehalogenase-homologous genes in deep subseafloor sedimentary metagenomes.</title>
        <authorList>
            <person name="Kawai M."/>
            <person name="Futagami T."/>
            <person name="Toyoda A."/>
            <person name="Takaki Y."/>
            <person name="Nishi S."/>
            <person name="Hori S."/>
            <person name="Arai W."/>
            <person name="Tsubouchi T."/>
            <person name="Morono Y."/>
            <person name="Uchiyama I."/>
            <person name="Ito T."/>
            <person name="Fujiyama A."/>
            <person name="Inagaki F."/>
            <person name="Takami H."/>
        </authorList>
    </citation>
    <scope>NUCLEOTIDE SEQUENCE</scope>
    <source>
        <strain evidence="8">Expedition CK06-06</strain>
    </source>
</reference>
<keyword evidence="5" id="KW-0520">NAD</keyword>
<protein>
    <submittedName>
        <fullName evidence="8">Uncharacterized protein</fullName>
    </submittedName>
</protein>
<keyword evidence="3" id="KW-0521">NADP</keyword>
<dbReference type="PIRSF" id="PIRSF005227">
    <property type="entry name" value="Asp_dh_NAD_syn"/>
    <property type="match status" value="1"/>
</dbReference>
<evidence type="ECO:0000313" key="8">
    <source>
        <dbReference type="EMBL" id="GAI26256.1"/>
    </source>
</evidence>
<dbReference type="EMBL" id="BARV01017697">
    <property type="protein sequence ID" value="GAI26256.1"/>
    <property type="molecule type" value="Genomic_DNA"/>
</dbReference>
<dbReference type="PANTHER" id="PTHR31873">
    <property type="entry name" value="L-ASPARTATE DEHYDROGENASE-RELATED"/>
    <property type="match status" value="1"/>
</dbReference>
<evidence type="ECO:0000259" key="6">
    <source>
        <dbReference type="Pfam" id="PF01958"/>
    </source>
</evidence>
<dbReference type="NCBIfam" id="TIGR03855">
    <property type="entry name" value="NAD_NadX"/>
    <property type="match status" value="1"/>
</dbReference>
<dbReference type="Pfam" id="PF03447">
    <property type="entry name" value="NAD_binding_3"/>
    <property type="match status" value="1"/>
</dbReference>
<feature type="domain" description="Aspartate/homoserine dehydrogenase NAD-binding" evidence="7">
    <location>
        <begin position="5"/>
        <end position="116"/>
    </location>
</feature>
<evidence type="ECO:0000256" key="2">
    <source>
        <dbReference type="ARBA" id="ARBA00022642"/>
    </source>
</evidence>
<dbReference type="Gene3D" id="3.40.50.720">
    <property type="entry name" value="NAD(P)-binding Rossmann-like Domain"/>
    <property type="match status" value="1"/>
</dbReference>
<evidence type="ECO:0000256" key="3">
    <source>
        <dbReference type="ARBA" id="ARBA00022857"/>
    </source>
</evidence>
<dbReference type="InterPro" id="IPR005106">
    <property type="entry name" value="Asp/hSer_DH_NAD-bd"/>
</dbReference>
<dbReference type="GO" id="GO:0033735">
    <property type="term" value="F:aspartate dehydrogenase [NAD(P)+] activity"/>
    <property type="evidence" value="ECO:0007669"/>
    <property type="project" value="InterPro"/>
</dbReference>
<evidence type="ECO:0000259" key="7">
    <source>
        <dbReference type="Pfam" id="PF03447"/>
    </source>
</evidence>
<dbReference type="InterPro" id="IPR022487">
    <property type="entry name" value="Asp_DH_arc"/>
</dbReference>
<feature type="domain" description="Aspartate dehydrogenase" evidence="6">
    <location>
        <begin position="165"/>
        <end position="252"/>
    </location>
</feature>
<dbReference type="HAMAP" id="MF_01265">
    <property type="entry name" value="NadX"/>
    <property type="match status" value="1"/>
</dbReference>
<name>X1N7Q8_9ZZZZ</name>
<dbReference type="PANTHER" id="PTHR31873:SF6">
    <property type="entry name" value="ASPARTATE DEHYDROGENASE DOMAIN-CONTAINING PROTEIN"/>
    <property type="match status" value="1"/>
</dbReference>
<dbReference type="SUPFAM" id="SSF55347">
    <property type="entry name" value="Glyceraldehyde-3-phosphate dehydrogenase-like, C-terminal domain"/>
    <property type="match status" value="1"/>
</dbReference>
<evidence type="ECO:0000256" key="4">
    <source>
        <dbReference type="ARBA" id="ARBA00023002"/>
    </source>
</evidence>
<evidence type="ECO:0000256" key="5">
    <source>
        <dbReference type="ARBA" id="ARBA00023027"/>
    </source>
</evidence>
<proteinExistence type="inferred from homology"/>
<comment type="caution">
    <text evidence="8">The sequence shown here is derived from an EMBL/GenBank/DDBJ whole genome shotgun (WGS) entry which is preliminary data.</text>
</comment>
<dbReference type="Gene3D" id="3.30.360.10">
    <property type="entry name" value="Dihydrodipicolinate Reductase, domain 2"/>
    <property type="match status" value="1"/>
</dbReference>
<dbReference type="GO" id="GO:0050661">
    <property type="term" value="F:NADP binding"/>
    <property type="evidence" value="ECO:0007669"/>
    <property type="project" value="InterPro"/>
</dbReference>
<comment type="similarity">
    <text evidence="1">Belongs to the L-aspartate dehydrogenase family.</text>
</comment>
<feature type="non-terminal residue" evidence="8">
    <location>
        <position position="1"/>
    </location>
</feature>
<dbReference type="AlphaFoldDB" id="X1N7Q8"/>
<gene>
    <name evidence="8" type="ORF">S06H3_30093</name>
</gene>
<dbReference type="NCBIfam" id="NF009828">
    <property type="entry name" value="PRK13303.1-3"/>
    <property type="match status" value="1"/>
</dbReference>
<dbReference type="InterPro" id="IPR011182">
    <property type="entry name" value="L-Asp_DH"/>
</dbReference>
<dbReference type="SUPFAM" id="SSF51735">
    <property type="entry name" value="NAD(P)-binding Rossmann-fold domains"/>
    <property type="match status" value="1"/>
</dbReference>